<sequence>MAIAERTLRGPAARLVAAVLLSCALASAGANAEPPNEPTRVLNRTEGPGRQVELTVHSAAMARAVTVRVLPAANPDAPAPTLYLLNGVDGGADGNWFNRTDIGEFFGPRQVNVVVPFGGAGSWFTDWRADDPALGRQRWTTFLTRELPPLVDATFRGNGHNAIAGISMGATAVFQAALAAPGLFRAVGSFSGCASVSDPLGRTVVSGIITGHGGDPNNMWGGPDNPLWAANDPALHADKLRGLSLFVSASTGSPGNHDTLDDPRIGGDPLTLADRVVVGGAIETISADCTRRLRDRLVELRVPATVTVREGGTHAWPYWQDDLHAAWTQFEPVLAAP</sequence>
<dbReference type="Pfam" id="PF00756">
    <property type="entry name" value="Esterase"/>
    <property type="match status" value="1"/>
</dbReference>
<dbReference type="InterPro" id="IPR000801">
    <property type="entry name" value="Esterase-like"/>
</dbReference>
<keyword evidence="1" id="KW-0732">Signal</keyword>
<dbReference type="GO" id="GO:0016747">
    <property type="term" value="F:acyltransferase activity, transferring groups other than amino-acyl groups"/>
    <property type="evidence" value="ECO:0007669"/>
    <property type="project" value="TreeGrafter"/>
</dbReference>
<reference evidence="2" key="1">
    <citation type="submission" date="2020-11" db="EMBL/GenBank/DDBJ databases">
        <title>Nocardia NEAU-351.nov., a novel actinomycete isolated from the cow dung.</title>
        <authorList>
            <person name="Zhang X."/>
        </authorList>
    </citation>
    <scope>NUCLEOTIDE SEQUENCE</scope>
    <source>
        <strain evidence="2">NEAU-351</strain>
    </source>
</reference>
<dbReference type="Proteomes" id="UP000655751">
    <property type="component" value="Unassembled WGS sequence"/>
</dbReference>
<evidence type="ECO:0000256" key="1">
    <source>
        <dbReference type="SAM" id="SignalP"/>
    </source>
</evidence>
<accession>A0A931IE28</accession>
<dbReference type="PANTHER" id="PTHR48098">
    <property type="entry name" value="ENTEROCHELIN ESTERASE-RELATED"/>
    <property type="match status" value="1"/>
</dbReference>
<organism evidence="2 3">
    <name type="scientific">Nocardia bovistercoris</name>
    <dbReference type="NCBI Taxonomy" id="2785916"/>
    <lineage>
        <taxon>Bacteria</taxon>
        <taxon>Bacillati</taxon>
        <taxon>Actinomycetota</taxon>
        <taxon>Actinomycetes</taxon>
        <taxon>Mycobacteriales</taxon>
        <taxon>Nocardiaceae</taxon>
        <taxon>Nocardia</taxon>
    </lineage>
</organism>
<name>A0A931IE28_9NOCA</name>
<evidence type="ECO:0000313" key="3">
    <source>
        <dbReference type="Proteomes" id="UP000655751"/>
    </source>
</evidence>
<keyword evidence="3" id="KW-1185">Reference proteome</keyword>
<dbReference type="SUPFAM" id="SSF53474">
    <property type="entry name" value="alpha/beta-Hydrolases"/>
    <property type="match status" value="1"/>
</dbReference>
<feature type="signal peptide" evidence="1">
    <location>
        <begin position="1"/>
        <end position="32"/>
    </location>
</feature>
<dbReference type="EMBL" id="JADMLG010000007">
    <property type="protein sequence ID" value="MBH0778412.1"/>
    <property type="molecule type" value="Genomic_DNA"/>
</dbReference>
<dbReference type="InterPro" id="IPR029058">
    <property type="entry name" value="AB_hydrolase_fold"/>
</dbReference>
<dbReference type="AlphaFoldDB" id="A0A931IE28"/>
<dbReference type="PANTHER" id="PTHR48098:SF1">
    <property type="entry name" value="DIACYLGLYCEROL ACYLTRANSFERASE_MYCOLYLTRANSFERASE AG85A"/>
    <property type="match status" value="1"/>
</dbReference>
<dbReference type="Gene3D" id="3.40.50.1820">
    <property type="entry name" value="alpha/beta hydrolase"/>
    <property type="match status" value="1"/>
</dbReference>
<dbReference type="InterPro" id="IPR050583">
    <property type="entry name" value="Mycobacterial_A85_antigen"/>
</dbReference>
<gene>
    <name evidence="2" type="ORF">IT779_19220</name>
</gene>
<dbReference type="RefSeq" id="WP_196150709.1">
    <property type="nucleotide sequence ID" value="NZ_JADMLG010000007.1"/>
</dbReference>
<feature type="chain" id="PRO_5037986752" evidence="1">
    <location>
        <begin position="33"/>
        <end position="337"/>
    </location>
</feature>
<proteinExistence type="predicted"/>
<evidence type="ECO:0000313" key="2">
    <source>
        <dbReference type="EMBL" id="MBH0778412.1"/>
    </source>
</evidence>
<comment type="caution">
    <text evidence="2">The sequence shown here is derived from an EMBL/GenBank/DDBJ whole genome shotgun (WGS) entry which is preliminary data.</text>
</comment>
<protein>
    <submittedName>
        <fullName evidence="2">Esterase family protein</fullName>
    </submittedName>
</protein>